<sequence>MEERNAFYEKLDEYYKFKSTKKPFTKCAQLQMISKIEMAIIKTQWKKHRRQYYLLSTYDVLSIAEEKFLIHKQNAADEKIRETKKELTILKLISALNSENRKLTGDLQMIMTMLIVM</sequence>
<accession>A0A5E4MW55</accession>
<reference evidence="1 2" key="1">
    <citation type="submission" date="2019-08" db="EMBL/GenBank/DDBJ databases">
        <authorList>
            <person name="Alioto T."/>
            <person name="Alioto T."/>
            <person name="Gomez Garrido J."/>
        </authorList>
    </citation>
    <scope>NUCLEOTIDE SEQUENCE [LARGE SCALE GENOMIC DNA]</scope>
</reference>
<dbReference type="OrthoDB" id="2499658at2759"/>
<evidence type="ECO:0000313" key="1">
    <source>
        <dbReference type="EMBL" id="VVC34681.1"/>
    </source>
</evidence>
<keyword evidence="2" id="KW-1185">Reference proteome</keyword>
<proteinExistence type="predicted"/>
<dbReference type="AlphaFoldDB" id="A0A5E4MW55"/>
<evidence type="ECO:0000313" key="2">
    <source>
        <dbReference type="Proteomes" id="UP000325440"/>
    </source>
</evidence>
<organism evidence="1 2">
    <name type="scientific">Cinara cedri</name>
    <dbReference type="NCBI Taxonomy" id="506608"/>
    <lineage>
        <taxon>Eukaryota</taxon>
        <taxon>Metazoa</taxon>
        <taxon>Ecdysozoa</taxon>
        <taxon>Arthropoda</taxon>
        <taxon>Hexapoda</taxon>
        <taxon>Insecta</taxon>
        <taxon>Pterygota</taxon>
        <taxon>Neoptera</taxon>
        <taxon>Paraneoptera</taxon>
        <taxon>Hemiptera</taxon>
        <taxon>Sternorrhyncha</taxon>
        <taxon>Aphidomorpha</taxon>
        <taxon>Aphidoidea</taxon>
        <taxon>Aphididae</taxon>
        <taxon>Lachninae</taxon>
        <taxon>Cinara</taxon>
    </lineage>
</organism>
<dbReference type="Proteomes" id="UP000325440">
    <property type="component" value="Unassembled WGS sequence"/>
</dbReference>
<protein>
    <submittedName>
        <fullName evidence="1">Uncharacterized protein</fullName>
    </submittedName>
</protein>
<dbReference type="EMBL" id="CABPRJ010001007">
    <property type="protein sequence ID" value="VVC34681.1"/>
    <property type="molecule type" value="Genomic_DNA"/>
</dbReference>
<gene>
    <name evidence="1" type="ORF">CINCED_3A005172</name>
</gene>
<name>A0A5E4MW55_9HEMI</name>